<keyword evidence="5" id="KW-1185">Reference proteome</keyword>
<dbReference type="Proteomes" id="UP000199668">
    <property type="component" value="Unassembled WGS sequence"/>
</dbReference>
<keyword evidence="2 4" id="KW-0808">Transferase</keyword>
<evidence type="ECO:0000256" key="1">
    <source>
        <dbReference type="ARBA" id="ARBA00022676"/>
    </source>
</evidence>
<feature type="domain" description="Glycosyltransferase subfamily 4-like N-terminal" evidence="3">
    <location>
        <begin position="24"/>
        <end position="201"/>
    </location>
</feature>
<dbReference type="InterPro" id="IPR028098">
    <property type="entry name" value="Glyco_trans_4-like_N"/>
</dbReference>
<accession>A0A1I4MF00</accession>
<gene>
    <name evidence="4" type="ORF">SAMN04488054_11163</name>
</gene>
<dbReference type="STRING" id="266892.SAMN04488054_11163"/>
<sequence length="407" mass="47088">MKKKVCFLVADHPFLDARIFKKEAKTLFRHGYDVTMIVPRRQGLLFHIDGTPFRDTFQQDTFIHEGITIVTYEQIHFEKKYKLLHHHVQSAKADRFTNALTRLGIAEQADIYHAHEFFSLYAGVGVKRALGSNKKSVSLIYDSHELVPDPKSLIGEAWKRTMKKMLTAMLQETDYVITVSESIKSWYHAVQPGVPVEVIYNSPPLTPAYEPKLYNTNRLVLGYEGIVNRSRGKAEKLFQLLEISKPRFDLHLSIIGGLTADKQGELSVPVHLEPYVHQHGWLPYEDIPQAMKEVDIGLVDLDVKHSLNNHYALPNKFLSYLNNGVPVLVNRCKDMSDMIHRHQCGYIVDKEQAGAVDYADALFYLYNHQEQLQKMSQKARRSMEEHYHWGIMEKKLLRLYERLGEKE</sequence>
<evidence type="ECO:0000256" key="2">
    <source>
        <dbReference type="ARBA" id="ARBA00022679"/>
    </source>
</evidence>
<dbReference type="PANTHER" id="PTHR12526:SF629">
    <property type="entry name" value="TEICHURONIC ACID BIOSYNTHESIS GLYCOSYLTRANSFERASE TUAH-RELATED"/>
    <property type="match status" value="1"/>
</dbReference>
<proteinExistence type="predicted"/>
<name>A0A1I4MF00_9BACI</name>
<evidence type="ECO:0000259" key="3">
    <source>
        <dbReference type="Pfam" id="PF13439"/>
    </source>
</evidence>
<dbReference type="RefSeq" id="WP_090926933.1">
    <property type="nucleotide sequence ID" value="NZ_FOTY01000011.1"/>
</dbReference>
<organism evidence="4 5">
    <name type="scientific">Salibacterium qingdaonense</name>
    <dbReference type="NCBI Taxonomy" id="266892"/>
    <lineage>
        <taxon>Bacteria</taxon>
        <taxon>Bacillati</taxon>
        <taxon>Bacillota</taxon>
        <taxon>Bacilli</taxon>
        <taxon>Bacillales</taxon>
        <taxon>Bacillaceae</taxon>
    </lineage>
</organism>
<dbReference type="Pfam" id="PF13692">
    <property type="entry name" value="Glyco_trans_1_4"/>
    <property type="match status" value="1"/>
</dbReference>
<dbReference type="SUPFAM" id="SSF53756">
    <property type="entry name" value="UDP-Glycosyltransferase/glycogen phosphorylase"/>
    <property type="match status" value="1"/>
</dbReference>
<dbReference type="Pfam" id="PF13439">
    <property type="entry name" value="Glyco_transf_4"/>
    <property type="match status" value="1"/>
</dbReference>
<evidence type="ECO:0000313" key="5">
    <source>
        <dbReference type="Proteomes" id="UP000199668"/>
    </source>
</evidence>
<dbReference type="GO" id="GO:0016757">
    <property type="term" value="F:glycosyltransferase activity"/>
    <property type="evidence" value="ECO:0007669"/>
    <property type="project" value="UniProtKB-KW"/>
</dbReference>
<dbReference type="Gene3D" id="3.40.50.2000">
    <property type="entry name" value="Glycogen Phosphorylase B"/>
    <property type="match status" value="2"/>
</dbReference>
<dbReference type="AlphaFoldDB" id="A0A1I4MF00"/>
<keyword evidence="1" id="KW-0328">Glycosyltransferase</keyword>
<evidence type="ECO:0000313" key="4">
    <source>
        <dbReference type="EMBL" id="SFM01606.1"/>
    </source>
</evidence>
<dbReference type="PANTHER" id="PTHR12526">
    <property type="entry name" value="GLYCOSYLTRANSFERASE"/>
    <property type="match status" value="1"/>
</dbReference>
<reference evidence="4 5" key="1">
    <citation type="submission" date="2016-10" db="EMBL/GenBank/DDBJ databases">
        <authorList>
            <person name="de Groot N.N."/>
        </authorList>
    </citation>
    <scope>NUCLEOTIDE SEQUENCE [LARGE SCALE GENOMIC DNA]</scope>
    <source>
        <strain evidence="4 5">CGMCC 1.6134</strain>
    </source>
</reference>
<protein>
    <submittedName>
        <fullName evidence="4">Glycosyltransferase involved in cell wall bisynthesis</fullName>
    </submittedName>
</protein>
<dbReference type="OrthoDB" id="9813214at2"/>
<dbReference type="EMBL" id="FOTY01000011">
    <property type="protein sequence ID" value="SFM01606.1"/>
    <property type="molecule type" value="Genomic_DNA"/>
</dbReference>